<keyword evidence="3" id="KW-0238">DNA-binding</keyword>
<evidence type="ECO:0000259" key="8">
    <source>
        <dbReference type="PROSITE" id="PS50863"/>
    </source>
</evidence>
<dbReference type="AlphaFoldDB" id="A0A3L6SPH1"/>
<keyword evidence="5" id="KW-0539">Nucleus</keyword>
<dbReference type="GO" id="GO:0005634">
    <property type="term" value="C:nucleus"/>
    <property type="evidence" value="ECO:0007669"/>
    <property type="project" value="UniProtKB-SubCell"/>
</dbReference>
<organism evidence="9 10">
    <name type="scientific">Panicum miliaceum</name>
    <name type="common">Proso millet</name>
    <name type="synonym">Broomcorn millet</name>
    <dbReference type="NCBI Taxonomy" id="4540"/>
    <lineage>
        <taxon>Eukaryota</taxon>
        <taxon>Viridiplantae</taxon>
        <taxon>Streptophyta</taxon>
        <taxon>Embryophyta</taxon>
        <taxon>Tracheophyta</taxon>
        <taxon>Spermatophyta</taxon>
        <taxon>Magnoliopsida</taxon>
        <taxon>Liliopsida</taxon>
        <taxon>Poales</taxon>
        <taxon>Poaceae</taxon>
        <taxon>PACMAD clade</taxon>
        <taxon>Panicoideae</taxon>
        <taxon>Panicodae</taxon>
        <taxon>Paniceae</taxon>
        <taxon>Panicinae</taxon>
        <taxon>Panicum</taxon>
        <taxon>Panicum sect. Panicum</taxon>
    </lineage>
</organism>
<name>A0A3L6SPH1_PANMI</name>
<dbReference type="Pfam" id="PF02362">
    <property type="entry name" value="B3"/>
    <property type="match status" value="1"/>
</dbReference>
<dbReference type="SUPFAM" id="SSF101936">
    <property type="entry name" value="DNA-binding pseudobarrel domain"/>
    <property type="match status" value="1"/>
</dbReference>
<evidence type="ECO:0000256" key="1">
    <source>
        <dbReference type="ARBA" id="ARBA00004123"/>
    </source>
</evidence>
<dbReference type="InterPro" id="IPR003340">
    <property type="entry name" value="B3_DNA-bd"/>
</dbReference>
<evidence type="ECO:0000256" key="5">
    <source>
        <dbReference type="ARBA" id="ARBA00023242"/>
    </source>
</evidence>
<dbReference type="PROSITE" id="PS50863">
    <property type="entry name" value="B3"/>
    <property type="match status" value="1"/>
</dbReference>
<protein>
    <submittedName>
        <fullName evidence="9">B3 domain-containing protein</fullName>
    </submittedName>
</protein>
<keyword evidence="6" id="KW-0175">Coiled coil</keyword>
<dbReference type="STRING" id="4540.A0A3L6SPH1"/>
<feature type="coiled-coil region" evidence="6">
    <location>
        <begin position="679"/>
        <end position="706"/>
    </location>
</feature>
<accession>A0A3L6SPH1</accession>
<feature type="compositionally biased region" description="Basic and acidic residues" evidence="7">
    <location>
        <begin position="513"/>
        <end position="539"/>
    </location>
</feature>
<evidence type="ECO:0000256" key="3">
    <source>
        <dbReference type="ARBA" id="ARBA00023125"/>
    </source>
</evidence>
<comment type="caution">
    <text evidence="9">The sequence shown here is derived from an EMBL/GenBank/DDBJ whole genome shotgun (WGS) entry which is preliminary data.</text>
</comment>
<feature type="region of interest" description="Disordered" evidence="7">
    <location>
        <begin position="208"/>
        <end position="260"/>
    </location>
</feature>
<dbReference type="PANTHER" id="PTHR31920">
    <property type="entry name" value="B3 DOMAIN-CONTAINING"/>
    <property type="match status" value="1"/>
</dbReference>
<dbReference type="Proteomes" id="UP000275267">
    <property type="component" value="Unassembled WGS sequence"/>
</dbReference>
<feature type="region of interest" description="Disordered" evidence="7">
    <location>
        <begin position="505"/>
        <end position="539"/>
    </location>
</feature>
<sequence length="823" mass="92961">MEGRRRPRFFKVLVGDFARRIVSSPPCSSCCRDPVRSPLSLSAFAAMVMVWGSGHCAVRAGSEGPGRVLMKSCEDDDLPVQGTDFGDLPSNRLDLPDSLFRHEVQVEEIPRGFLCHIPEERRRTSAATVASSAKALLENAEGKTWPVELEEIDDRVFLTTGWSKFVEGNRLGEGEFLVVEYDGNMHFRVSVFGVNAVEKAVWPSESGAQATGNLGEQPCDIFPSSKKGRGGDELTETVKSPMHSHTQTVTTRRSTQGDEHISSQDTIGFLDLHEVGCSKDELETCLSQKEPMEDDKAKAIAEAMRTLHVDKLAVELFCATLCLYKWKVEVAAEDLNICRGKLNILEQSMKQKLVLQFDFIKRQLQRFFPPDDDSERLKKNNLEEPNLSNQPLQCDLTVPPVKRRILDENEPCDLSHKQKRKIVKLQRGSPQSQTPRRSPRLVHLNNTCNSTNKVLKERAEVLKPPAAAIIQVKDRAHKSCSLHKKPYNALETTTGSLSQVLRKLHSPRSEVGLSKEHEHDQGETRKMLDRSNDGKNSKEQMEINAVETSDSFMSTDCIESPPNNSGLTAYSRTSELSFTWKHLQHVNPLEKILLDIQRDNFVKTIASIQKIIRDDPSDVLSADVIEAAVRIGILKCDLCLQDRNAQKILNALLEYAKKVKEKNNFSIEMKKEEFSAKLQDLLKWQLKELETAYTNLESDYKKAATDSTIFFSTLEEHRKKLHAVKDGIKDNQQDLMIEYEIQKLAHTVAEHETIYQKSIIEKVRVKMDLKSYQQTIGDVKERLASTEPGSVDVEALVKIEMDNISKEIQISKGILLNINFEKE</sequence>
<feature type="region of interest" description="Disordered" evidence="7">
    <location>
        <begin position="417"/>
        <end position="441"/>
    </location>
</feature>
<comment type="subcellular location">
    <subcellularLocation>
        <location evidence="1">Nucleus</location>
    </subcellularLocation>
</comment>
<keyword evidence="10" id="KW-1185">Reference proteome</keyword>
<dbReference type="GO" id="GO:0003677">
    <property type="term" value="F:DNA binding"/>
    <property type="evidence" value="ECO:0007669"/>
    <property type="project" value="UniProtKB-KW"/>
</dbReference>
<proteinExistence type="predicted"/>
<dbReference type="Gene3D" id="2.40.330.10">
    <property type="entry name" value="DNA-binding pseudobarrel domain"/>
    <property type="match status" value="1"/>
</dbReference>
<evidence type="ECO:0000313" key="9">
    <source>
        <dbReference type="EMBL" id="RLN24538.1"/>
    </source>
</evidence>
<dbReference type="SMART" id="SM01019">
    <property type="entry name" value="B3"/>
    <property type="match status" value="1"/>
</dbReference>
<dbReference type="OrthoDB" id="1666376at2759"/>
<evidence type="ECO:0000256" key="6">
    <source>
        <dbReference type="SAM" id="Coils"/>
    </source>
</evidence>
<keyword evidence="2" id="KW-0805">Transcription regulation</keyword>
<keyword evidence="4" id="KW-0804">Transcription</keyword>
<feature type="compositionally biased region" description="Polar residues" evidence="7">
    <location>
        <begin position="243"/>
        <end position="254"/>
    </location>
</feature>
<dbReference type="InterPro" id="IPR050655">
    <property type="entry name" value="Plant_B3_domain"/>
</dbReference>
<evidence type="ECO:0000313" key="10">
    <source>
        <dbReference type="Proteomes" id="UP000275267"/>
    </source>
</evidence>
<dbReference type="EMBL" id="PQIB02000004">
    <property type="protein sequence ID" value="RLN24538.1"/>
    <property type="molecule type" value="Genomic_DNA"/>
</dbReference>
<evidence type="ECO:0000256" key="7">
    <source>
        <dbReference type="SAM" id="MobiDB-lite"/>
    </source>
</evidence>
<gene>
    <name evidence="9" type="ORF">C2845_PM07G21370</name>
</gene>
<feature type="domain" description="TF-B3" evidence="8">
    <location>
        <begin position="100"/>
        <end position="195"/>
    </location>
</feature>
<dbReference type="PANTHER" id="PTHR31920:SF122">
    <property type="entry name" value="B3 DOMAIN-CONTAINING PROTEIN REM23"/>
    <property type="match status" value="1"/>
</dbReference>
<feature type="region of interest" description="Disordered" evidence="7">
    <location>
        <begin position="370"/>
        <end position="389"/>
    </location>
</feature>
<reference evidence="10" key="1">
    <citation type="journal article" date="2019" name="Nat. Commun.">
        <title>The genome of broomcorn millet.</title>
        <authorList>
            <person name="Zou C."/>
            <person name="Miki D."/>
            <person name="Li D."/>
            <person name="Tang Q."/>
            <person name="Xiao L."/>
            <person name="Rajput S."/>
            <person name="Deng P."/>
            <person name="Jia W."/>
            <person name="Huang R."/>
            <person name="Zhang M."/>
            <person name="Sun Y."/>
            <person name="Hu J."/>
            <person name="Fu X."/>
            <person name="Schnable P.S."/>
            <person name="Li F."/>
            <person name="Zhang H."/>
            <person name="Feng B."/>
            <person name="Zhu X."/>
            <person name="Liu R."/>
            <person name="Schnable J.C."/>
            <person name="Zhu J.-K."/>
            <person name="Zhang H."/>
        </authorList>
    </citation>
    <scope>NUCLEOTIDE SEQUENCE [LARGE SCALE GENOMIC DNA]</scope>
</reference>
<dbReference type="CDD" id="cd10017">
    <property type="entry name" value="B3_DNA"/>
    <property type="match status" value="1"/>
</dbReference>
<evidence type="ECO:0000256" key="2">
    <source>
        <dbReference type="ARBA" id="ARBA00023015"/>
    </source>
</evidence>
<dbReference type="InterPro" id="IPR015300">
    <property type="entry name" value="DNA-bd_pseudobarrel_sf"/>
</dbReference>
<evidence type="ECO:0000256" key="4">
    <source>
        <dbReference type="ARBA" id="ARBA00023163"/>
    </source>
</evidence>